<comment type="caution">
    <text evidence="18">The sequence shown here is derived from an EMBL/GenBank/DDBJ whole genome shotgun (WGS) entry which is preliminary data.</text>
</comment>
<keyword evidence="2 15" id="KW-0813">Transport</keyword>
<keyword evidence="7 15" id="KW-1133">Transmembrane helix</keyword>
<keyword evidence="5 15" id="KW-0812">Transmembrane</keyword>
<evidence type="ECO:0000313" key="19">
    <source>
        <dbReference type="Proteomes" id="UP000317332"/>
    </source>
</evidence>
<dbReference type="GO" id="GO:0045259">
    <property type="term" value="C:proton-transporting ATP synthase complex"/>
    <property type="evidence" value="ECO:0007669"/>
    <property type="project" value="UniProtKB-KW"/>
</dbReference>
<comment type="subunit">
    <text evidence="13">F-type ATPases have 2 components, F(1) - the catalytic core - and F(0) - the membrane proton channel. F(1) has five subunits: alpha(3), beta(3), gamma(1), delta(1), epsilon(1). F(0) has four main subunits: a(1), b(2) and c(10-14). The alpha and beta chains form an alternating ring which encloses part of the gamma chain. F(1) is attached to F(0) by a central stalk formed by the gamma and epsilon chains, while a peripheral stalk is formed by the delta and b chains.</text>
</comment>
<evidence type="ECO:0000313" key="18">
    <source>
        <dbReference type="EMBL" id="TPV34982.1"/>
    </source>
</evidence>
<keyword evidence="4 15" id="KW-0138">CF(0)</keyword>
<keyword evidence="17" id="KW-0175">Coiled coil</keyword>
<protein>
    <recommendedName>
        <fullName evidence="15">ATP synthase subunit b</fullName>
    </recommendedName>
    <alternativeName>
        <fullName evidence="15">ATP synthase F(0) sector subunit b</fullName>
    </alternativeName>
    <alternativeName>
        <fullName evidence="15">ATPase subunit I</fullName>
    </alternativeName>
    <alternativeName>
        <fullName evidence="15">F-type ATPase subunit b</fullName>
        <shortName evidence="15">F-ATPase subunit b</shortName>
    </alternativeName>
</protein>
<evidence type="ECO:0000256" key="2">
    <source>
        <dbReference type="ARBA" id="ARBA00022448"/>
    </source>
</evidence>
<organism evidence="18 19">
    <name type="scientific">Paucihalobacter ruber</name>
    <dbReference type="NCBI Taxonomy" id="2567861"/>
    <lineage>
        <taxon>Bacteria</taxon>
        <taxon>Pseudomonadati</taxon>
        <taxon>Bacteroidota</taxon>
        <taxon>Flavobacteriia</taxon>
        <taxon>Flavobacteriales</taxon>
        <taxon>Flavobacteriaceae</taxon>
        <taxon>Paucihalobacter</taxon>
    </lineage>
</organism>
<feature type="transmembrane region" description="Helical" evidence="15">
    <location>
        <begin position="6"/>
        <end position="25"/>
    </location>
</feature>
<evidence type="ECO:0000256" key="13">
    <source>
        <dbReference type="ARBA" id="ARBA00026054"/>
    </source>
</evidence>
<evidence type="ECO:0000256" key="1">
    <source>
        <dbReference type="ARBA" id="ARBA00005513"/>
    </source>
</evidence>
<dbReference type="AlphaFoldDB" id="A0A506PNW5"/>
<reference evidence="18 19" key="1">
    <citation type="submission" date="2019-06" db="EMBL/GenBank/DDBJ databases">
        <title>Flavobacteriaceae Paucihalobacterium erythroidium CWB-1, complete genome.</title>
        <authorList>
            <person name="Wu S."/>
        </authorList>
    </citation>
    <scope>NUCLEOTIDE SEQUENCE [LARGE SCALE GENOMIC DNA]</scope>
    <source>
        <strain evidence="18 19">CWB-1</strain>
    </source>
</reference>
<dbReference type="InterPro" id="IPR050059">
    <property type="entry name" value="ATP_synthase_B_chain"/>
</dbReference>
<dbReference type="Pfam" id="PF00430">
    <property type="entry name" value="ATP-synt_B"/>
    <property type="match status" value="1"/>
</dbReference>
<keyword evidence="9 15" id="KW-0472">Membrane</keyword>
<dbReference type="InterPro" id="IPR002146">
    <property type="entry name" value="ATP_synth_b/b'su_bac/chlpt"/>
</dbReference>
<dbReference type="NCBIfam" id="TIGR01144">
    <property type="entry name" value="ATP_synt_b"/>
    <property type="match status" value="1"/>
</dbReference>
<dbReference type="GO" id="GO:0005886">
    <property type="term" value="C:plasma membrane"/>
    <property type="evidence" value="ECO:0007669"/>
    <property type="project" value="UniProtKB-SubCell"/>
</dbReference>
<dbReference type="InterPro" id="IPR028987">
    <property type="entry name" value="ATP_synth_B-like_membr_sf"/>
</dbReference>
<evidence type="ECO:0000256" key="9">
    <source>
        <dbReference type="ARBA" id="ARBA00023136"/>
    </source>
</evidence>
<evidence type="ECO:0000256" key="3">
    <source>
        <dbReference type="ARBA" id="ARBA00022475"/>
    </source>
</evidence>
<dbReference type="PANTHER" id="PTHR33445:SF1">
    <property type="entry name" value="ATP SYNTHASE SUBUNIT B"/>
    <property type="match status" value="1"/>
</dbReference>
<keyword evidence="19" id="KW-1185">Reference proteome</keyword>
<comment type="subcellular location">
    <subcellularLocation>
        <location evidence="15">Cell membrane</location>
        <topology evidence="15">Single-pass membrane protein</topology>
    </subcellularLocation>
    <subcellularLocation>
        <location evidence="14">Endomembrane system</location>
        <topology evidence="14">Single-pass membrane protein</topology>
    </subcellularLocation>
</comment>
<evidence type="ECO:0000256" key="10">
    <source>
        <dbReference type="ARBA" id="ARBA00023310"/>
    </source>
</evidence>
<keyword evidence="10 15" id="KW-0066">ATP synthesis</keyword>
<evidence type="ECO:0000256" key="5">
    <source>
        <dbReference type="ARBA" id="ARBA00022692"/>
    </source>
</evidence>
<evidence type="ECO:0000256" key="11">
    <source>
        <dbReference type="ARBA" id="ARBA00025198"/>
    </source>
</evidence>
<dbReference type="PANTHER" id="PTHR33445">
    <property type="entry name" value="ATP SYNTHASE SUBUNIT B', CHLOROPLASTIC"/>
    <property type="match status" value="1"/>
</dbReference>
<evidence type="ECO:0000256" key="15">
    <source>
        <dbReference type="HAMAP-Rule" id="MF_01398"/>
    </source>
</evidence>
<gene>
    <name evidence="15" type="primary">atpF</name>
    <name evidence="18" type="ORF">FJ651_05495</name>
</gene>
<keyword evidence="3 15" id="KW-1003">Cell membrane</keyword>
<comment type="subunit">
    <text evidence="15">F-type ATPases have 2 components, F(1) - the catalytic core - and F(0) - the membrane proton channel. F(1) has five subunits: alpha(3), beta(3), gamma(1), delta(1), epsilon(1). F(0) has three main subunits: a(1), b(2) and c(10-14). The alpha and beta chains form an alternating ring which encloses part of the gamma chain. F(1) is attached to F(0) by a central stalk formed by the gamma and epsilon chains, while a peripheral stalk is formed by the delta and b chains.</text>
</comment>
<dbReference type="CDD" id="cd06503">
    <property type="entry name" value="ATP-synt_Fo_b"/>
    <property type="match status" value="1"/>
</dbReference>
<evidence type="ECO:0000256" key="8">
    <source>
        <dbReference type="ARBA" id="ARBA00023065"/>
    </source>
</evidence>
<name>A0A506PNW5_9FLAO</name>
<dbReference type="GO" id="GO:0046933">
    <property type="term" value="F:proton-transporting ATP synthase activity, rotational mechanism"/>
    <property type="evidence" value="ECO:0007669"/>
    <property type="project" value="UniProtKB-UniRule"/>
</dbReference>
<feature type="coiled-coil region" evidence="17">
    <location>
        <begin position="41"/>
        <end position="89"/>
    </location>
</feature>
<dbReference type="Gene3D" id="1.20.5.620">
    <property type="entry name" value="F1F0 ATP synthase subunit B, membrane domain"/>
    <property type="match status" value="1"/>
</dbReference>
<evidence type="ECO:0000256" key="12">
    <source>
        <dbReference type="ARBA" id="ARBA00025614"/>
    </source>
</evidence>
<dbReference type="NCBIfam" id="NF011041">
    <property type="entry name" value="PRK14471.1"/>
    <property type="match status" value="1"/>
</dbReference>
<comment type="function">
    <text evidence="11 15">F(1)F(0) ATP synthase produces ATP from ADP in the presence of a proton or sodium gradient. F-type ATPases consist of two structural domains, F(1) containing the extramembraneous catalytic core and F(0) containing the membrane proton channel, linked together by a central stalk and a peripheral stalk. During catalysis, ATP synthesis in the catalytic domain of F(1) is coupled via a rotary mechanism of the central stalk subunits to proton translocation.</text>
</comment>
<dbReference type="GO" id="GO:0046961">
    <property type="term" value="F:proton-transporting ATPase activity, rotational mechanism"/>
    <property type="evidence" value="ECO:0007669"/>
    <property type="project" value="TreeGrafter"/>
</dbReference>
<dbReference type="SUPFAM" id="SSF81573">
    <property type="entry name" value="F1F0 ATP synthase subunit B, membrane domain"/>
    <property type="match status" value="1"/>
</dbReference>
<accession>A0A506PNW5</accession>
<comment type="function">
    <text evidence="12">Component of the F(0) channel, it forms part of the peripheral stalk, linking F(1) to F(0). The b'-subunit is a diverged and duplicated form of b found in plants and photosynthetic bacteria.</text>
</comment>
<dbReference type="InterPro" id="IPR005864">
    <property type="entry name" value="ATP_synth_F0_bsu_bac"/>
</dbReference>
<dbReference type="HAMAP" id="MF_01398">
    <property type="entry name" value="ATP_synth_b_bprime"/>
    <property type="match status" value="1"/>
</dbReference>
<dbReference type="GO" id="GO:0012505">
    <property type="term" value="C:endomembrane system"/>
    <property type="evidence" value="ECO:0007669"/>
    <property type="project" value="UniProtKB-SubCell"/>
</dbReference>
<evidence type="ECO:0000256" key="4">
    <source>
        <dbReference type="ARBA" id="ARBA00022547"/>
    </source>
</evidence>
<keyword evidence="6 15" id="KW-0375">Hydrogen ion transport</keyword>
<evidence type="ECO:0000256" key="14">
    <source>
        <dbReference type="ARBA" id="ARBA00037847"/>
    </source>
</evidence>
<evidence type="ECO:0000256" key="16">
    <source>
        <dbReference type="RuleBase" id="RU003848"/>
    </source>
</evidence>
<evidence type="ECO:0000256" key="6">
    <source>
        <dbReference type="ARBA" id="ARBA00022781"/>
    </source>
</evidence>
<comment type="similarity">
    <text evidence="1 15 16">Belongs to the ATPase B chain family.</text>
</comment>
<dbReference type="Proteomes" id="UP000317332">
    <property type="component" value="Unassembled WGS sequence"/>
</dbReference>
<dbReference type="RefSeq" id="WP_140989458.1">
    <property type="nucleotide sequence ID" value="NZ_VHIQ01000002.1"/>
</dbReference>
<dbReference type="EMBL" id="VHIQ01000002">
    <property type="protein sequence ID" value="TPV34982.1"/>
    <property type="molecule type" value="Genomic_DNA"/>
</dbReference>
<keyword evidence="8 15" id="KW-0406">Ion transport</keyword>
<evidence type="ECO:0000256" key="7">
    <source>
        <dbReference type="ARBA" id="ARBA00022989"/>
    </source>
</evidence>
<feature type="coiled-coil region" evidence="17">
    <location>
        <begin position="114"/>
        <end position="141"/>
    </location>
</feature>
<evidence type="ECO:0000256" key="17">
    <source>
        <dbReference type="SAM" id="Coils"/>
    </source>
</evidence>
<proteinExistence type="inferred from homology"/>
<dbReference type="OrthoDB" id="9795289at2"/>
<sequence>MDLVTPGLGLVFWSVITFLVLLFILRKFAWNPILGAVSEREEGIKNALASAENARKEMENLQADNERILKEARAEREAMLKEARDMKNKMIADAREEAQVQANNMIAQAQAAIESEKKSAMAELKKQVANLSVEIAEKVVRAELSNKDKQMTLVESMLGDAKLN</sequence>